<keyword evidence="6" id="KW-1185">Reference proteome</keyword>
<feature type="domain" description="C2" evidence="4">
    <location>
        <begin position="4139"/>
        <end position="4266"/>
    </location>
</feature>
<feature type="compositionally biased region" description="Basic residues" evidence="3">
    <location>
        <begin position="932"/>
        <end position="943"/>
    </location>
</feature>
<feature type="compositionally biased region" description="Basic and acidic residues" evidence="3">
    <location>
        <begin position="2678"/>
        <end position="2709"/>
    </location>
</feature>
<feature type="compositionally biased region" description="Basic and acidic residues" evidence="3">
    <location>
        <begin position="3513"/>
        <end position="3524"/>
    </location>
</feature>
<dbReference type="GO" id="GO:0005509">
    <property type="term" value="F:calcium ion binding"/>
    <property type="evidence" value="ECO:0007669"/>
    <property type="project" value="TreeGrafter"/>
</dbReference>
<dbReference type="GO" id="GO:0016020">
    <property type="term" value="C:membrane"/>
    <property type="evidence" value="ECO:0007669"/>
    <property type="project" value="TreeGrafter"/>
</dbReference>
<feature type="region of interest" description="Disordered" evidence="3">
    <location>
        <begin position="3758"/>
        <end position="3782"/>
    </location>
</feature>
<keyword evidence="1" id="KW-0479">Metal-binding</keyword>
<feature type="compositionally biased region" description="Low complexity" evidence="3">
    <location>
        <begin position="4716"/>
        <end position="4734"/>
    </location>
</feature>
<feature type="compositionally biased region" description="Low complexity" evidence="3">
    <location>
        <begin position="3700"/>
        <end position="3725"/>
    </location>
</feature>
<feature type="compositionally biased region" description="Basic and acidic residues" evidence="3">
    <location>
        <begin position="3417"/>
        <end position="3435"/>
    </location>
</feature>
<feature type="domain" description="C2" evidence="4">
    <location>
        <begin position="2000"/>
        <end position="2131"/>
    </location>
</feature>
<dbReference type="PROSITE" id="PS50004">
    <property type="entry name" value="C2"/>
    <property type="match status" value="8"/>
</dbReference>
<dbReference type="CDD" id="cd00030">
    <property type="entry name" value="C2"/>
    <property type="match status" value="9"/>
</dbReference>
<dbReference type="PROSITE" id="PS50096">
    <property type="entry name" value="IQ"/>
    <property type="match status" value="1"/>
</dbReference>
<feature type="compositionally biased region" description="Basic residues" evidence="3">
    <location>
        <begin position="1348"/>
        <end position="1359"/>
    </location>
</feature>
<feature type="compositionally biased region" description="Basic and acidic residues" evidence="3">
    <location>
        <begin position="5124"/>
        <end position="5135"/>
    </location>
</feature>
<feature type="compositionally biased region" description="Basic and acidic residues" evidence="3">
    <location>
        <begin position="3563"/>
        <end position="3572"/>
    </location>
</feature>
<feature type="compositionally biased region" description="Polar residues" evidence="3">
    <location>
        <begin position="147"/>
        <end position="158"/>
    </location>
</feature>
<dbReference type="InParanoid" id="D8LEV4"/>
<evidence type="ECO:0000256" key="2">
    <source>
        <dbReference type="ARBA" id="ARBA00022837"/>
    </source>
</evidence>
<feature type="region of interest" description="Disordered" evidence="3">
    <location>
        <begin position="3404"/>
        <end position="3451"/>
    </location>
</feature>
<feature type="compositionally biased region" description="Basic and acidic residues" evidence="3">
    <location>
        <begin position="4139"/>
        <end position="4153"/>
    </location>
</feature>
<feature type="compositionally biased region" description="Basic and acidic residues" evidence="3">
    <location>
        <begin position="646"/>
        <end position="662"/>
    </location>
</feature>
<feature type="region of interest" description="Disordered" evidence="3">
    <location>
        <begin position="4052"/>
        <end position="4085"/>
    </location>
</feature>
<feature type="compositionally biased region" description="Low complexity" evidence="3">
    <location>
        <begin position="1334"/>
        <end position="1347"/>
    </location>
</feature>
<dbReference type="SMART" id="SM00239">
    <property type="entry name" value="C2"/>
    <property type="match status" value="10"/>
</dbReference>
<dbReference type="eggNOG" id="KOG1030">
    <property type="taxonomic scope" value="Eukaryota"/>
</dbReference>
<dbReference type="PANTHER" id="PTHR45911">
    <property type="entry name" value="C2 DOMAIN-CONTAINING PROTEIN"/>
    <property type="match status" value="1"/>
</dbReference>
<evidence type="ECO:0000313" key="6">
    <source>
        <dbReference type="Proteomes" id="UP000002630"/>
    </source>
</evidence>
<feature type="region of interest" description="Disordered" evidence="3">
    <location>
        <begin position="5326"/>
        <end position="5345"/>
    </location>
</feature>
<dbReference type="STRING" id="2880.D8LEV4"/>
<dbReference type="InterPro" id="IPR000008">
    <property type="entry name" value="C2_dom"/>
</dbReference>
<feature type="compositionally biased region" description="Acidic residues" evidence="3">
    <location>
        <begin position="3573"/>
        <end position="3589"/>
    </location>
</feature>
<dbReference type="Proteomes" id="UP000002630">
    <property type="component" value="Linkage Group LG11"/>
</dbReference>
<feature type="region of interest" description="Disordered" evidence="3">
    <location>
        <begin position="4123"/>
        <end position="4153"/>
    </location>
</feature>
<evidence type="ECO:0000256" key="3">
    <source>
        <dbReference type="SAM" id="MobiDB-lite"/>
    </source>
</evidence>
<feature type="region of interest" description="Disordered" evidence="3">
    <location>
        <begin position="787"/>
        <end position="814"/>
    </location>
</feature>
<feature type="region of interest" description="Disordered" evidence="3">
    <location>
        <begin position="1328"/>
        <end position="1373"/>
    </location>
</feature>
<feature type="region of interest" description="Disordered" evidence="3">
    <location>
        <begin position="3499"/>
        <end position="3592"/>
    </location>
</feature>
<feature type="compositionally biased region" description="Basic and acidic residues" evidence="3">
    <location>
        <begin position="4680"/>
        <end position="4703"/>
    </location>
</feature>
<feature type="region of interest" description="Disordered" evidence="3">
    <location>
        <begin position="243"/>
        <end position="282"/>
    </location>
</feature>
<feature type="region of interest" description="Disordered" evidence="3">
    <location>
        <begin position="4674"/>
        <end position="4740"/>
    </location>
</feature>
<feature type="compositionally biased region" description="Polar residues" evidence="3">
    <location>
        <begin position="4311"/>
        <end position="4327"/>
    </location>
</feature>
<feature type="compositionally biased region" description="Basic residues" evidence="3">
    <location>
        <begin position="796"/>
        <end position="805"/>
    </location>
</feature>
<protein>
    <submittedName>
        <fullName evidence="5">C2 domain containing protein</fullName>
    </submittedName>
</protein>
<organism evidence="5 6">
    <name type="scientific">Ectocarpus siliculosus</name>
    <name type="common">Brown alga</name>
    <name type="synonym">Conferva siliculosa</name>
    <dbReference type="NCBI Taxonomy" id="2880"/>
    <lineage>
        <taxon>Eukaryota</taxon>
        <taxon>Sar</taxon>
        <taxon>Stramenopiles</taxon>
        <taxon>Ochrophyta</taxon>
        <taxon>PX clade</taxon>
        <taxon>Phaeophyceae</taxon>
        <taxon>Ectocarpales</taxon>
        <taxon>Ectocarpaceae</taxon>
        <taxon>Ectocarpus</taxon>
    </lineage>
</organism>
<feature type="domain" description="C2" evidence="4">
    <location>
        <begin position="1813"/>
        <end position="1946"/>
    </location>
</feature>
<feature type="region of interest" description="Disordered" evidence="3">
    <location>
        <begin position="637"/>
        <end position="663"/>
    </location>
</feature>
<name>D8LEV4_ECTSI</name>
<reference evidence="5 6" key="1">
    <citation type="journal article" date="2010" name="Nature">
        <title>The Ectocarpus genome and the independent evolution of multicellularity in brown algae.</title>
        <authorList>
            <person name="Cock J.M."/>
            <person name="Sterck L."/>
            <person name="Rouze P."/>
            <person name="Scornet D."/>
            <person name="Allen A.E."/>
            <person name="Amoutzias G."/>
            <person name="Anthouard V."/>
            <person name="Artiguenave F."/>
            <person name="Aury J.M."/>
            <person name="Badger J.H."/>
            <person name="Beszteri B."/>
            <person name="Billiau K."/>
            <person name="Bonnet E."/>
            <person name="Bothwell J.H."/>
            <person name="Bowler C."/>
            <person name="Boyen C."/>
            <person name="Brownlee C."/>
            <person name="Carrano C.J."/>
            <person name="Charrier B."/>
            <person name="Cho G.Y."/>
            <person name="Coelho S.M."/>
            <person name="Collen J."/>
            <person name="Corre E."/>
            <person name="Da Silva C."/>
            <person name="Delage L."/>
            <person name="Delaroque N."/>
            <person name="Dittami S.M."/>
            <person name="Doulbeau S."/>
            <person name="Elias M."/>
            <person name="Farnham G."/>
            <person name="Gachon C.M."/>
            <person name="Gschloessl B."/>
            <person name="Heesch S."/>
            <person name="Jabbari K."/>
            <person name="Jubin C."/>
            <person name="Kawai H."/>
            <person name="Kimura K."/>
            <person name="Kloareg B."/>
            <person name="Kupper F.C."/>
            <person name="Lang D."/>
            <person name="Le Bail A."/>
            <person name="Leblanc C."/>
            <person name="Lerouge P."/>
            <person name="Lohr M."/>
            <person name="Lopez P.J."/>
            <person name="Martens C."/>
            <person name="Maumus F."/>
            <person name="Michel G."/>
            <person name="Miranda-Saavedra D."/>
            <person name="Morales J."/>
            <person name="Moreau H."/>
            <person name="Motomura T."/>
            <person name="Nagasato C."/>
            <person name="Napoli C.A."/>
            <person name="Nelson D.R."/>
            <person name="Nyvall-Collen P."/>
            <person name="Peters A.F."/>
            <person name="Pommier C."/>
            <person name="Potin P."/>
            <person name="Poulain J."/>
            <person name="Quesneville H."/>
            <person name="Read B."/>
            <person name="Rensing S.A."/>
            <person name="Ritter A."/>
            <person name="Rousvoal S."/>
            <person name="Samanta M."/>
            <person name="Samson G."/>
            <person name="Schroeder D.C."/>
            <person name="Segurens B."/>
            <person name="Strittmatter M."/>
            <person name="Tonon T."/>
            <person name="Tregear J.W."/>
            <person name="Valentin K."/>
            <person name="von Dassow P."/>
            <person name="Yamagishi T."/>
            <person name="Van de Peer Y."/>
            <person name="Wincker P."/>
        </authorList>
    </citation>
    <scope>NUCLEOTIDE SEQUENCE [LARGE SCALE GENOMIC DNA]</scope>
    <source>
        <strain evidence="6">Ec32 / CCAP1310/4</strain>
    </source>
</reference>
<feature type="compositionally biased region" description="Basic and acidic residues" evidence="3">
    <location>
        <begin position="882"/>
        <end position="893"/>
    </location>
</feature>
<feature type="domain" description="C2" evidence="4">
    <location>
        <begin position="2439"/>
        <end position="2587"/>
    </location>
</feature>
<dbReference type="OrthoDB" id="1562946at2759"/>
<evidence type="ECO:0000256" key="1">
    <source>
        <dbReference type="ARBA" id="ARBA00022723"/>
    </source>
</evidence>
<feature type="region of interest" description="Disordered" evidence="3">
    <location>
        <begin position="141"/>
        <end position="171"/>
    </location>
</feature>
<feature type="compositionally biased region" description="Low complexity" evidence="3">
    <location>
        <begin position="5108"/>
        <end position="5123"/>
    </location>
</feature>
<feature type="region of interest" description="Disordered" evidence="3">
    <location>
        <begin position="4311"/>
        <end position="4415"/>
    </location>
</feature>
<feature type="domain" description="C2" evidence="4">
    <location>
        <begin position="2154"/>
        <end position="2275"/>
    </location>
</feature>
<feature type="compositionally biased region" description="Basic and acidic residues" evidence="3">
    <location>
        <begin position="1690"/>
        <end position="1703"/>
    </location>
</feature>
<feature type="compositionally biased region" description="Basic and acidic residues" evidence="3">
    <location>
        <begin position="1360"/>
        <end position="1372"/>
    </location>
</feature>
<dbReference type="SUPFAM" id="SSF49562">
    <property type="entry name" value="C2 domain (Calcium/lipid-binding domain, CaLB)"/>
    <property type="match status" value="9"/>
</dbReference>
<feature type="compositionally biased region" description="Low complexity" evidence="3">
    <location>
        <begin position="4394"/>
        <end position="4407"/>
    </location>
</feature>
<feature type="region of interest" description="Disordered" evidence="3">
    <location>
        <begin position="4898"/>
        <end position="4920"/>
    </location>
</feature>
<feature type="region of interest" description="Disordered" evidence="3">
    <location>
        <begin position="2662"/>
        <end position="2738"/>
    </location>
</feature>
<dbReference type="EMBL" id="FN648000">
    <property type="protein sequence ID" value="CBN79774.1"/>
    <property type="molecule type" value="Genomic_DNA"/>
</dbReference>
<keyword evidence="2" id="KW-0106">Calcium</keyword>
<sequence>MRQVVAEDDASAGKGVPLTAEVVEHLTWIGKTVGPVLDEVRKAIHLTDLAKVTVAGDTRSRDVLELALLSLVECLPSIDFAEVWQLDNDGSIRCVQGLIATAGEGGRKYYRSNERVDSLLHGEDAEEFSLKMEPEAIPDAAIRGTGDETTPPKTNSYGKQKKRKHSAAKPNHAVHIPKGLVIRPKMTCGILAAAPFRDYSFKVGRSWIGADRLARGFALVLRTKVPNNGRANGAVVKDGSKCVGRASDHTRSPERSGGWSKAGGPAATMAQHDGLPNSSRNGSVEDGAFAARVASEVGVALACVRGRERRAAIRAQALKKLSNVCLNGKPSGNEAKEAVLTEISKVLPGCRAYVGVLQSGGHALLYEAATPNSAMKGRELRRGEGIGLSCLDDPNGEIRVIQHREGTASGMDAGAPEPVSLQEAAKEGGSKPPNFRVGDVVEVWYASSWLPATVVRAWGHQCYDVRYEQFRETEAGVPGWRMREVITLEHLDVKLCWEGSSEQDGSHDADEDIRASDHSSKAWPWPFVCAPLRSAGNRVGVLGVDGWSDVELGRPDEVHPEKSVVKFIHEAANLLADALYTERRNRGLSALGKALREQDTTQNGALEALLVLLRETITFRTRIDVLETRGSDPGAVYCRGTWQESSSEKERGTGLGQRDRRPQAPARVFDVGVAPRVEELCLTPAQYMRLSNHDNRGGGGPLSSHKQTQQSLFLKEITPYQREMHCIARDGLGATSGLQAKALTTPGRRGEIVGRFQRLLVRAGGGRPSADGWYFIRVARTLPEDIPLEPSDTTKKIKSKPKATKARGVSTANNPAVSSEDGDIWLLSEMCRKLEIGFMAMASREQRALVRVKAMDRVLNCCKGFKVAAAAAPSPTASKNAVADDHSRDRTARTDASSAMVRTGGGSKPATGALDGPGTKRGALATVDTPKRKTGQRASKRSGKPGTRDKKDVDSPTSATIAMATEETGDSSSPRVSAAVAVATGDETKTSKRAAQHLMFSTPVQAATPAETVDGRKGALVTLKDGRLAVLVHQGDKRVAVVEQPGGRQHTLPESEVVPGQTVFLQSGREALLVETTDNSNALLVVSTSGKANIVEETGTGKLSKLPLSVLKDLDAVAALAAGEGPPGAINGAELIRQVIASTQWVMPQVDIYVGELSPFGSSVRFATASPRSNASGRLIHRHSKPNGGPTFGVVEDSGAQEDSQDVEKDEVQSPSWDVIDNCTTAVIPGVYSQDSSRLHFFSDPMQQGWPWVAVPIRPSTSSRAVRGVFCVDRFEDPWADEETVTWHPEKDVLAYLETCASELGLALDREAKSRALRRLRSITLDEDTAVATAPSRPGSASPPAAGKTHRGGLRKHGAAKRDGGVKSRDEGASVSSAQDVYAAVATSMSQVWEATQPCDEEGRFFLEPSLAGQPPLFEAEDGDTRDYLKLQITHCMGLTKADRFGLSDPLCIVKWPRHTRELGKTPTVYNTVHPVWKACFFELPLETAAPATPVAVAVGGGGGGGGSRKHSGDSSFGKSDSVDEGNRASGWAGGGGSLERQEKKTIELTVQVWDEDGGVAADFLGEVKLDAQALLEMARGRLNLVLPLEAKHDGSMTKKEREHVQGSIGLCLAPATDGALSRLQESIDVEKVFLEVTIEGSFGLRRGDGACVFAIATLDGRDVGSTAAMPNGFDPVWMETVRIEIARDRLHNRQHKGEEGRGPKGNNGDSSPAPNDFSIIVWNRVQGRRQTHPDECEFVGRLDLSVSRLVAYAVSDEGAAGGTGDAKTTKTHKLPLKNKRGNEEEGCLVFTVQERSPSEWRAGLAEAATIAESYADAANVEASGLDTVFDRRVRLTVLRATGLAQADDSGGADPMCVLKRRGREVGRTTTIYGSLDPVWGTKSKEGESFLLTIPHPREASFGGGGVVLEVFDEDFGDPSDFLGQVIVSGNDLLRFHSPGTFKGTEAQHRQVELQKKPEVPLSDQWLVQGDLFYKLEGVDKGDEDVTDTVVIDHASIVDGPTDLEETTRGYAVPLLSSQYRRLEIRVMEAGGLAKADRFGLSDPYVVIRANGQTQLGHTRTIALSLDPVWTNPEERFVVAVGFEDAAKCDLTLEVWDEDDLGQGNFLGQVSLPKAQLLEFILPTGPIECELEKKQTEDDGFNELVQGVLTFSIREAYGNMPDEPPEGEGSGGQVMLTILSAKGLAKADVFGKSDPFGMVLLNRREIGRTRTLFKTLDPCWSDPRETFSLRVAGNRCNVIVQLWDEDLGKRGDFLGQASLAWRDLHLLPGEASRELNLALGFRDDAPKRDQELVQGTVQLLVEAPVAEIQIGDGAARSYAVTVDRAWGLGKADRFGKADPIVSIKVNGDGDNAERGRTHSIAGTLQPVWRNPPEVFILTAVEEIILEVWDVDFHKKSDFLGEVRLSKQDLAEKVPVDGAHEFTAALQPKANVTDKFNRLVQGSLRFTCQDWVSPDRLVLEGLGEEVKLFVVSASGLPRGHHFGVSDPLACVRWNGLEVGRTRVIKKSTSPAWDEGFQIATPLESTGIHQHTGSPGNPNIEVVVEILDASAGGSATALSTVASTRSGLIGHVVLGESTLRLPEPGDGPPCKVVELPIELQEPPSTTTKRRALTTAKQAFNGVQNHSDGERKRPATIILFLERQPPPMGSPPSRGLNPLSALHETKVRTEETSPTAIAAETDGRDRTDTTRSRTTVEHDTNVKDIGPDDRNVMDTAAIIADSEQERPGLQRPQRSPRPPAREKMQIKVYNAWGLSSGARALDVVITVMACGRGVGTTHVSSVGGTTSPEWIDEHFILPLEMCAELYFDVWGRKMGNQDAFLGRVLPLEDQTLVKGHLLFSLNPWHDFDYAGELDKSRANRSLQVQVRLVGATNLTSPSASVFATFSFQGTELSKTEVVPARSDLRQQNASLNSRASAVVTEAGLAPGPGAVQAAAEDIYSHVWSARHSNTCTVPLAEECVDRRETEIEIDLWEEGGPEKEYGDHLGQVILTGDFVPHLAHGAVVCRPLRPQRSHRSTSNPAARGSLSFQLWLRRGGESLASEFVHSALTVEVLAAKGLPPPSGRWRRAFCIVKEDEVEIGRTQTSVIDDISTSTTAAVTTDKGISMPGVVSWEEDHHEDTNQFAVTLSPRHGGGLPLELTVELWETSLAKDEDEDEDSICVGKRAAGNANVTFIRSRKNRPEHEGQQSSVRRIGSARVRPDTLLLSVPGRVSLPLELLPAGSNSTCRSGAKGGASISPVVGATGTKQTVNAGKSDEAGALTSKIVLRVTPQVGLRWARRVMTAARAAKRFIALPSPPTLSPGTKLLTTSPNNHTSTALSGDTDDVHEAHVVYMTNAEGSARKWRAPVTPGNSIPCKDYEDVLELVFASVPACCPRAPSLLVAPVSDIGVRLGKVWIGPKIAARHALVAHRPEQHQQTSSDHNKKNDGGKGLKVGDKKTSYPSSDGGDAPVEPPREDELFVRVVAAEAEGLLRHIRARDMRAEQRRMTLSRVREICDAWNHARARRGDPQHQGTAHPTDHVKQEEARRLSSASHLATGGSRAGFHSEGNDGGDEPEGQGRMQDPDSDDSRDKRGSDSSDEDDDDDDDDNDDDHIDGRAYGDLYRRVLRALEIALPGVSIYLGLLESGAQSIRYVSCTRQSSMAGKQLKRGEGISFSCVGPSYAPYVVYPPRRREAPKQGRVTINSNSQVRGPPRNEEEKQENATPRPVSSSSLSEPSTTEAVETATAAEIPPSDRHQTPHVQRSLEEGVVSIQKLFRGKLGRDRMQHAHQQHPEAANTSNKGGRTTFGEAATKKPALMIPKVFDYEGRVGWPFVCVPLEGFLRSSSIGVMGLDTFEQMGNSGSVRDQPETGVVRMVAEAARALGNAVSCDRRRRALKAVAESCLSLKSSLIDVLIATAKAVEDSIIPSSRAEVWKVDPSDGSLFVVTKRLPGPTDHLLSGRAMQPPDERSSCRQLKVEVTAAELSPAMAAEPVRAIHSVAVRISTTTGERGVGRDSIIGAGNKGSNSNAFRTAPFYVKQLSTTTCSPQWYEGHRRLHVTNSISSLRAEILAKVNLGSRGKGGTTMGNERRGQQQQLQAPPAEGVTPTGRGVGGAAELAANSEIVLAYASVDINAVRDGYNYVQLFSSGHRDDDMDDGGGSSTRRAEPGEGGGSKEELGWGRGYTTLVIHGASGLAKADRLGDSDPYCVVKWGGVELGRTKTCPNTREPKWGDERFRLALPAEEPNDKKKHLPLILEVWDEDMPGTKGDFLGQVVLQANKLEDPAPGPRGIVLSRKPAAELKLSKQKLVQGMVEFSLETSRAAAAAAAAAIAESGGTTALSETVKGNTSKASATDRVQAGKGGAASFAGGACRKAENGSDGKATTGTPAWRDNNKGAETGNFAEGGTNAAVAAKGPKGQQQQHAASAAAAAATEKPVAEQRLTTEWEGVTWDEDDMPEAKSLGTVSVGMTTVSSASLGTAGSITLGTVELASKDGDMAHAGLSDAVPQDLLAHKFGDSKYFCVLEVGQREVDRTRQVKRNPELVWEAPEERFRVAIEDIKGAKPAPNSVGFVNTTNATGAATPAGERDPPSLATARHGEQVTRLFAEAGGDGEGAGDATLGADLDGGAPVSVLSIPASALRRHSQQPHHGQEVAAGASSLTISVWSKGTVMGGRRDVLVGTATVPTRYIDHPPGDAWIPLAAGGDSREDGQAGGKAEHKVGGGGRAEDAAAVGTESKNPDATPAPAGGTTTARRGSTSGQQPGEGYAILRIHSASGLRKADRYGSSDPKCFIVWNGEKAGSTSTVYDQSDPCWDREKEAFTLRLPRDRSLCQLHVDIWDMDCAGTKRGDFLGRAIIPTVAVLHPRPGGVETPITLPLLPLNGPADPSNADRERVMERGGTEAAIVNPAAAAVDAGPAGLKATSSGGALSPAAGVPSTHRDTRHGRGAGTAGGFASRMMHSVQKHLQIDDTITGTLTVSLELFQYSDQEGGLALGGGVRQPGAPRARAGYAASKFKVAEDAHEARRRREREGIHVPRMLSRVQALHDKLEGSVITGPAAARFSDMTNGAAAIIPEVLAGQVLSLARRAGGAGGHTVMAASGSDDLARDRLVVLLQPIPTDRIHSDGSVGGGEVGDSVSRSGNQEAAGEETAGRRERLRHEKDSADVVVRGADERPRHVIVIPCLPGQISLFSDVVSTLNPACSGAGPEVDGPLRDMPVAVFLLSSGGYRLNEVASSAGWSDGHAFNQCSAAISASGGAGARFVTSAGDLESVGRWSGPLPMASGLVKRAVERGDIFLVIESTVYVANVSWSSILQEAVCKIYSAAVKALTEGLPWVRAADVWHVSSIPDHKKVFEPEPPPPPIKTRKDNNDVAVDDEASIVDGSNTVDGDMGSIGSLTVDSGGPAGHGGDIRVGAYFCERIVGKTWSGAPAVILRSLRVPGRDEAACAARWLRENGEGGGGVFGDDDGWTDQRLRLLADEWTACTSAGGMPDYGLASGGGGGPGFRSRDIAATTAPATVGSGTSGTAAVAGSDTAATLSSPLPLVLLPRATPRPFMLHTGHVIVPFLNGRVRETEKRGPNVVIGHGVVLAVDRGVDWRCWESHLTETAAVATRCFERLEREGESVERERVNDWAEKLLNRNTAGPK</sequence>
<proteinExistence type="predicted"/>
<dbReference type="InterPro" id="IPR035892">
    <property type="entry name" value="C2_domain_sf"/>
</dbReference>
<feature type="region of interest" description="Disordered" evidence="3">
    <location>
        <begin position="1690"/>
        <end position="1715"/>
    </location>
</feature>
<feature type="region of interest" description="Disordered" evidence="3">
    <location>
        <begin position="870"/>
        <end position="957"/>
    </location>
</feature>
<feature type="domain" description="C2" evidence="4">
    <location>
        <begin position="2293"/>
        <end position="2419"/>
    </location>
</feature>
<feature type="region of interest" description="Disordered" evidence="3">
    <location>
        <begin position="1502"/>
        <end position="1538"/>
    </location>
</feature>
<feature type="domain" description="C2" evidence="4">
    <location>
        <begin position="4720"/>
        <end position="4848"/>
    </location>
</feature>
<feature type="region of interest" description="Disordered" evidence="3">
    <location>
        <begin position="3669"/>
        <end position="3742"/>
    </location>
</feature>
<dbReference type="Gene3D" id="2.60.40.150">
    <property type="entry name" value="C2 domain"/>
    <property type="match status" value="8"/>
</dbReference>
<gene>
    <name evidence="5" type="ORF">Esi_0014_0073</name>
</gene>
<accession>D8LEV4</accession>
<evidence type="ECO:0000313" key="5">
    <source>
        <dbReference type="EMBL" id="CBN79774.1"/>
    </source>
</evidence>
<feature type="region of interest" description="Disordered" evidence="3">
    <location>
        <begin position="5095"/>
        <end position="5135"/>
    </location>
</feature>
<dbReference type="EMBL" id="FN649736">
    <property type="protein sequence ID" value="CBN79774.1"/>
    <property type="molecule type" value="Genomic_DNA"/>
</dbReference>
<dbReference type="PANTHER" id="PTHR45911:SF4">
    <property type="entry name" value="MULTIPLE C2 AND TRANSMEMBRANE DOMAIN-CONTAINING PROTEIN"/>
    <property type="match status" value="1"/>
</dbReference>
<evidence type="ECO:0000259" key="4">
    <source>
        <dbReference type="PROSITE" id="PS50004"/>
    </source>
</evidence>
<feature type="domain" description="C2" evidence="4">
    <location>
        <begin position="1409"/>
        <end position="1585"/>
    </location>
</feature>
<feature type="region of interest" description="Disordered" evidence="3">
    <location>
        <begin position="1175"/>
        <end position="1213"/>
    </location>
</feature>
<dbReference type="Pfam" id="PF00168">
    <property type="entry name" value="C2"/>
    <property type="match status" value="10"/>
</dbReference>